<dbReference type="GO" id="GO:0008270">
    <property type="term" value="F:zinc ion binding"/>
    <property type="evidence" value="ECO:0007669"/>
    <property type="project" value="UniProtKB-KW"/>
</dbReference>
<dbReference type="SUPFAM" id="SSF57667">
    <property type="entry name" value="beta-beta-alpha zinc fingers"/>
    <property type="match status" value="5"/>
</dbReference>
<dbReference type="AlphaFoldDB" id="A0A401S4Y6"/>
<dbReference type="InterPro" id="IPR046341">
    <property type="entry name" value="SET_dom_sf"/>
</dbReference>
<dbReference type="Proteomes" id="UP000287033">
    <property type="component" value="Unassembled WGS sequence"/>
</dbReference>
<dbReference type="PROSITE" id="PS50280">
    <property type="entry name" value="SET"/>
    <property type="match status" value="1"/>
</dbReference>
<dbReference type="GO" id="GO:0045596">
    <property type="term" value="P:negative regulation of cell differentiation"/>
    <property type="evidence" value="ECO:0007669"/>
    <property type="project" value="UniProtKB-ARBA"/>
</dbReference>
<evidence type="ECO:0000256" key="8">
    <source>
        <dbReference type="ARBA" id="ARBA00023125"/>
    </source>
</evidence>
<dbReference type="Gene3D" id="3.30.160.60">
    <property type="entry name" value="Classic Zinc Finger"/>
    <property type="match status" value="9"/>
</dbReference>
<dbReference type="FunFam" id="3.30.160.60:FF:000634">
    <property type="entry name" value="Zinc finger X-chromosomal protein"/>
    <property type="match status" value="1"/>
</dbReference>
<proteinExistence type="inferred from homology"/>
<feature type="domain" description="C2H2-type" evidence="13">
    <location>
        <begin position="837"/>
        <end position="857"/>
    </location>
</feature>
<dbReference type="FunFam" id="3.30.160.60:FF:002343">
    <property type="entry name" value="Zinc finger protein 33A"/>
    <property type="match status" value="2"/>
</dbReference>
<dbReference type="FunFam" id="3.30.160.60:FF:001498">
    <property type="entry name" value="Zinc finger protein 404"/>
    <property type="match status" value="1"/>
</dbReference>
<evidence type="ECO:0000313" key="15">
    <source>
        <dbReference type="EMBL" id="GCC25454.1"/>
    </source>
</evidence>
<comment type="subcellular location">
    <subcellularLocation>
        <location evidence="1">Nucleus</location>
    </subcellularLocation>
</comment>
<dbReference type="OrthoDB" id="8922241at2759"/>
<evidence type="ECO:0000256" key="12">
    <source>
        <dbReference type="SAM" id="MobiDB-lite"/>
    </source>
</evidence>
<dbReference type="InterPro" id="IPR050331">
    <property type="entry name" value="Zinc_finger"/>
</dbReference>
<reference evidence="15 16" key="1">
    <citation type="journal article" date="2018" name="Nat. Ecol. Evol.">
        <title>Shark genomes provide insights into elasmobranch evolution and the origin of vertebrates.</title>
        <authorList>
            <person name="Hara Y"/>
            <person name="Yamaguchi K"/>
            <person name="Onimaru K"/>
            <person name="Kadota M"/>
            <person name="Koyanagi M"/>
            <person name="Keeley SD"/>
            <person name="Tatsumi K"/>
            <person name="Tanaka K"/>
            <person name="Motone F"/>
            <person name="Kageyama Y"/>
            <person name="Nozu R"/>
            <person name="Adachi N"/>
            <person name="Nishimura O"/>
            <person name="Nakagawa R"/>
            <person name="Tanegashima C"/>
            <person name="Kiyatake I"/>
            <person name="Matsumoto R"/>
            <person name="Murakumo K"/>
            <person name="Nishida K"/>
            <person name="Terakita A"/>
            <person name="Kuratani S"/>
            <person name="Sato K"/>
            <person name="Hyodo S Kuraku.S."/>
        </authorList>
    </citation>
    <scope>NUCLEOTIDE SEQUENCE [LARGE SCALE GENOMIC DNA]</scope>
</reference>
<keyword evidence="4" id="KW-0677">Repeat</keyword>
<gene>
    <name evidence="15" type="ORF">chiPu_0003864</name>
</gene>
<keyword evidence="3" id="KW-0479">Metal-binding</keyword>
<feature type="domain" description="C2H2-type" evidence="13">
    <location>
        <begin position="460"/>
        <end position="487"/>
    </location>
</feature>
<evidence type="ECO:0000256" key="3">
    <source>
        <dbReference type="ARBA" id="ARBA00022723"/>
    </source>
</evidence>
<keyword evidence="9" id="KW-0804">Transcription</keyword>
<dbReference type="Pfam" id="PF21549">
    <property type="entry name" value="PRDM2_PR"/>
    <property type="match status" value="1"/>
</dbReference>
<dbReference type="FunFam" id="3.30.160.60:FF:000176">
    <property type="entry name" value="zinc finger protein 70"/>
    <property type="match status" value="1"/>
</dbReference>
<feature type="region of interest" description="Disordered" evidence="12">
    <location>
        <begin position="244"/>
        <end position="290"/>
    </location>
</feature>
<evidence type="ECO:0000256" key="10">
    <source>
        <dbReference type="ARBA" id="ARBA00023242"/>
    </source>
</evidence>
<dbReference type="Gene3D" id="2.170.270.10">
    <property type="entry name" value="SET domain"/>
    <property type="match status" value="1"/>
</dbReference>
<protein>
    <submittedName>
        <fullName evidence="15">Uncharacterized protein</fullName>
    </submittedName>
</protein>
<dbReference type="InterPro" id="IPR036236">
    <property type="entry name" value="Znf_C2H2_sf"/>
</dbReference>
<dbReference type="FunFam" id="3.30.160.60:FF:000045">
    <property type="entry name" value="ZFP69 zinc finger protein B"/>
    <property type="match status" value="1"/>
</dbReference>
<sequence>MRVRGKQHTIRYPIGYYCLRRHDVFPASCPESTRTARARERREKVMLDVSMYSDQCEEMQATALKELTEIGAPQRSNSENVNLFCEDCQEYCVGGCVAHGPPVFVTDTPVGIDTPSRAFYSIPHGLAVGPSGNQDGGLGVWCTAKTIPKGVVFGPYEGQIAVEQGSIEKLYSQMMQERNFSKPGAFDESKCNWMRFVNLAKTPGETNLILSQFSGKLYYKVCRSIEPAHELFIWHGDEEVNRPWHKSTPAGGKTSNISAYNNVESPQACSVQQKQRIKTEEEPDPAEEEPCYRNAAEIQSHYNSDQMKTPLRDSVTDVQPKTELSDPQNVWLENDCRVDEGDTLPGDGLVTGLQQLDSNLSQDEPCTFEHLLNLESTKAQIRLGDKNRRTLNPSSPICNKEKRFSCDYCERRFIRKEHLTMHLRTHTGEKPFACEECGRAFAEKWNLKEHRRTHTGVRPYPCRFCGKAFYRSSHLKVHLRRHTGEKPYKCDKCHQTFVDSSSLQKHRRFPSVCCKLENAIFVRIEGVEAMERHMQDRCDEASIENRQFNSSGNKGNGLMVHLRRHTGEKPYKCDKCHQTFVDSSSLQKHRRFPSACWKADQVESATTHLITPMNELGQNYNANASGDLQFIQGNNMENQKLCRGSICTVPEVDPVEAAYFGGRDYHHSENFTPHPDYNDGCAADCLLGHALSLMHDWPLNERKTSASHAPVNCTNYKTDNKATTCGRPLSVGKTLKEVASLSNDIISAGRNCFKCEYCGRRFLRKAQLTMHRRTHTGEKPYVCDQCGRGFAEKSNLNDHRRTHTGERPYACTFCVKTFHRSTHLKVHLRRHTGEKPYRCEDCKKTFVDSSSLQKHRRFPSDLCSSLCKQNPKKSMCDTDILRNCNSAYTSDFSRSAGKPVTGVNNGEKLDYTLISESGRYVKNSPDALLE</sequence>
<dbReference type="FunFam" id="3.30.160.60:FF:000912">
    <property type="entry name" value="Zinc finger protein 660"/>
    <property type="match status" value="1"/>
</dbReference>
<feature type="domain" description="C2H2-type" evidence="13">
    <location>
        <begin position="404"/>
        <end position="431"/>
    </location>
</feature>
<evidence type="ECO:0000256" key="7">
    <source>
        <dbReference type="ARBA" id="ARBA00023015"/>
    </source>
</evidence>
<evidence type="ECO:0000256" key="6">
    <source>
        <dbReference type="ARBA" id="ARBA00022833"/>
    </source>
</evidence>
<dbReference type="Pfam" id="PF00096">
    <property type="entry name" value="zf-C2H2"/>
    <property type="match status" value="8"/>
</dbReference>
<feature type="domain" description="C2H2-type" evidence="13">
    <location>
        <begin position="753"/>
        <end position="780"/>
    </location>
</feature>
<evidence type="ECO:0000256" key="1">
    <source>
        <dbReference type="ARBA" id="ARBA00004123"/>
    </source>
</evidence>
<dbReference type="FunFam" id="3.30.160.60:FF:000446">
    <property type="entry name" value="Zinc finger protein"/>
    <property type="match status" value="1"/>
</dbReference>
<dbReference type="OMA" id="AFTHANS"/>
<dbReference type="PANTHER" id="PTHR16515:SF49">
    <property type="entry name" value="GASTRULA ZINC FINGER PROTEIN XLCGF49.1-LIKE-RELATED"/>
    <property type="match status" value="1"/>
</dbReference>
<dbReference type="GO" id="GO:0003677">
    <property type="term" value="F:DNA binding"/>
    <property type="evidence" value="ECO:0007669"/>
    <property type="project" value="UniProtKB-KW"/>
</dbReference>
<organism evidence="15 16">
    <name type="scientific">Chiloscyllium punctatum</name>
    <name type="common">Brownbanded bambooshark</name>
    <name type="synonym">Hemiscyllium punctatum</name>
    <dbReference type="NCBI Taxonomy" id="137246"/>
    <lineage>
        <taxon>Eukaryota</taxon>
        <taxon>Metazoa</taxon>
        <taxon>Chordata</taxon>
        <taxon>Craniata</taxon>
        <taxon>Vertebrata</taxon>
        <taxon>Chondrichthyes</taxon>
        <taxon>Elasmobranchii</taxon>
        <taxon>Galeomorphii</taxon>
        <taxon>Galeoidea</taxon>
        <taxon>Orectolobiformes</taxon>
        <taxon>Hemiscylliidae</taxon>
        <taxon>Chiloscyllium</taxon>
    </lineage>
</organism>
<keyword evidence="5 11" id="KW-0863">Zinc-finger</keyword>
<feature type="domain" description="C2H2-type" evidence="13">
    <location>
        <begin position="432"/>
        <end position="459"/>
    </location>
</feature>
<keyword evidence="10" id="KW-0539">Nucleus</keyword>
<evidence type="ECO:0000256" key="9">
    <source>
        <dbReference type="ARBA" id="ARBA00023163"/>
    </source>
</evidence>
<feature type="domain" description="C2H2-type" evidence="13">
    <location>
        <begin position="809"/>
        <end position="836"/>
    </location>
</feature>
<comment type="similarity">
    <text evidence="2">Belongs to the krueppel C2H2-type zinc-finger protein family.</text>
</comment>
<evidence type="ECO:0000256" key="11">
    <source>
        <dbReference type="PROSITE-ProRule" id="PRU00042"/>
    </source>
</evidence>
<dbReference type="PROSITE" id="PS00028">
    <property type="entry name" value="ZINC_FINGER_C2H2_1"/>
    <property type="match status" value="6"/>
</dbReference>
<keyword evidence="8" id="KW-0238">DNA-binding</keyword>
<keyword evidence="6" id="KW-0862">Zinc</keyword>
<feature type="region of interest" description="Disordered" evidence="12">
    <location>
        <begin position="302"/>
        <end position="323"/>
    </location>
</feature>
<feature type="compositionally biased region" description="Polar residues" evidence="12">
    <location>
        <begin position="253"/>
        <end position="274"/>
    </location>
</feature>
<feature type="domain" description="C2H2-type" evidence="13">
    <location>
        <begin position="781"/>
        <end position="808"/>
    </location>
</feature>
<evidence type="ECO:0000256" key="2">
    <source>
        <dbReference type="ARBA" id="ARBA00006991"/>
    </source>
</evidence>
<feature type="domain" description="C2H2-type" evidence="13">
    <location>
        <begin position="488"/>
        <end position="508"/>
    </location>
</feature>
<dbReference type="GO" id="GO:0010468">
    <property type="term" value="P:regulation of gene expression"/>
    <property type="evidence" value="ECO:0007669"/>
    <property type="project" value="TreeGrafter"/>
</dbReference>
<dbReference type="EMBL" id="BEZZ01000086">
    <property type="protein sequence ID" value="GCC25454.1"/>
    <property type="molecule type" value="Genomic_DNA"/>
</dbReference>
<evidence type="ECO:0000259" key="14">
    <source>
        <dbReference type="PROSITE" id="PS50280"/>
    </source>
</evidence>
<keyword evidence="7" id="KW-0805">Transcription regulation</keyword>
<evidence type="ECO:0000259" key="13">
    <source>
        <dbReference type="PROSITE" id="PS50157"/>
    </source>
</evidence>
<keyword evidence="16" id="KW-1185">Reference proteome</keyword>
<dbReference type="GO" id="GO:0005634">
    <property type="term" value="C:nucleus"/>
    <property type="evidence" value="ECO:0007669"/>
    <property type="project" value="UniProtKB-SubCell"/>
</dbReference>
<accession>A0A401S4Y6</accession>
<dbReference type="STRING" id="137246.A0A401S4Y6"/>
<evidence type="ECO:0000313" key="16">
    <source>
        <dbReference type="Proteomes" id="UP000287033"/>
    </source>
</evidence>
<feature type="domain" description="SET" evidence="14">
    <location>
        <begin position="124"/>
        <end position="236"/>
    </location>
</feature>
<comment type="caution">
    <text evidence="15">The sequence shown here is derived from an EMBL/GenBank/DDBJ whole genome shotgun (WGS) entry which is preliminary data.</text>
</comment>
<dbReference type="PANTHER" id="PTHR16515">
    <property type="entry name" value="PR DOMAIN ZINC FINGER PROTEIN"/>
    <property type="match status" value="1"/>
</dbReference>
<dbReference type="InterPro" id="IPR001214">
    <property type="entry name" value="SET_dom"/>
</dbReference>
<name>A0A401S4Y6_CHIPU</name>
<evidence type="ECO:0000256" key="4">
    <source>
        <dbReference type="ARBA" id="ARBA00022737"/>
    </source>
</evidence>
<feature type="domain" description="C2H2-type" evidence="13">
    <location>
        <begin position="571"/>
        <end position="591"/>
    </location>
</feature>
<dbReference type="SMART" id="SM00355">
    <property type="entry name" value="ZnF_C2H2"/>
    <property type="match status" value="9"/>
</dbReference>
<dbReference type="PROSITE" id="PS50157">
    <property type="entry name" value="ZINC_FINGER_C2H2_2"/>
    <property type="match status" value="9"/>
</dbReference>
<dbReference type="FunFam" id="3.30.160.60:FF:000557">
    <property type="entry name" value="zinc finger and SCAN domain-containing protein 29"/>
    <property type="match status" value="1"/>
</dbReference>
<evidence type="ECO:0000256" key="5">
    <source>
        <dbReference type="ARBA" id="ARBA00022771"/>
    </source>
</evidence>
<dbReference type="InterPro" id="IPR013087">
    <property type="entry name" value="Znf_C2H2_type"/>
</dbReference>